<dbReference type="InterPro" id="IPR050516">
    <property type="entry name" value="Olfactory_GPCR"/>
</dbReference>
<dbReference type="Pfam" id="PF13853">
    <property type="entry name" value="7tm_4"/>
    <property type="match status" value="1"/>
</dbReference>
<evidence type="ECO:0000256" key="7">
    <source>
        <dbReference type="ARBA" id="ARBA00023136"/>
    </source>
</evidence>
<dbReference type="PRINTS" id="PR00245">
    <property type="entry name" value="OLFACTORYR"/>
</dbReference>
<dbReference type="Proteomes" id="UP000824782">
    <property type="component" value="Unassembled WGS sequence"/>
</dbReference>
<evidence type="ECO:0000313" key="13">
    <source>
        <dbReference type="Proteomes" id="UP000824782"/>
    </source>
</evidence>
<keyword evidence="5 10" id="KW-1133">Transmembrane helix</keyword>
<evidence type="ECO:0000256" key="3">
    <source>
        <dbReference type="ARBA" id="ARBA00022692"/>
    </source>
</evidence>
<organism evidence="12 13">
    <name type="scientific">Engystomops pustulosus</name>
    <name type="common">Tungara frog</name>
    <name type="synonym">Physalaemus pustulosus</name>
    <dbReference type="NCBI Taxonomy" id="76066"/>
    <lineage>
        <taxon>Eukaryota</taxon>
        <taxon>Metazoa</taxon>
        <taxon>Chordata</taxon>
        <taxon>Craniata</taxon>
        <taxon>Vertebrata</taxon>
        <taxon>Euteleostomi</taxon>
        <taxon>Amphibia</taxon>
        <taxon>Batrachia</taxon>
        <taxon>Anura</taxon>
        <taxon>Neobatrachia</taxon>
        <taxon>Hyloidea</taxon>
        <taxon>Leptodactylidae</taxon>
        <taxon>Leiuperinae</taxon>
        <taxon>Engystomops</taxon>
    </lineage>
</organism>
<evidence type="ECO:0000256" key="4">
    <source>
        <dbReference type="ARBA" id="ARBA00022725"/>
    </source>
</evidence>
<dbReference type="SUPFAM" id="SSF81321">
    <property type="entry name" value="Family A G protein-coupled receptor-like"/>
    <property type="match status" value="1"/>
</dbReference>
<keyword evidence="7 10" id="KW-0472">Membrane</keyword>
<evidence type="ECO:0000256" key="8">
    <source>
        <dbReference type="ARBA" id="ARBA00023170"/>
    </source>
</evidence>
<accession>A0AAV6Z4L6</accession>
<protein>
    <recommendedName>
        <fullName evidence="11">G-protein coupled receptors family 1 profile domain-containing protein</fullName>
    </recommendedName>
</protein>
<keyword evidence="8" id="KW-0675">Receptor</keyword>
<dbReference type="AlphaFoldDB" id="A0AAV6Z4L6"/>
<proteinExistence type="predicted"/>
<name>A0AAV6Z4L6_ENGPU</name>
<evidence type="ECO:0000256" key="10">
    <source>
        <dbReference type="SAM" id="Phobius"/>
    </source>
</evidence>
<evidence type="ECO:0000256" key="9">
    <source>
        <dbReference type="ARBA" id="ARBA00023224"/>
    </source>
</evidence>
<dbReference type="GO" id="GO:0004984">
    <property type="term" value="F:olfactory receptor activity"/>
    <property type="evidence" value="ECO:0007669"/>
    <property type="project" value="InterPro"/>
</dbReference>
<reference evidence="12" key="1">
    <citation type="thesis" date="2020" institute="ProQuest LLC" country="789 East Eisenhower Parkway, Ann Arbor, MI, USA">
        <title>Comparative Genomics and Chromosome Evolution.</title>
        <authorList>
            <person name="Mudd A.B."/>
        </authorList>
    </citation>
    <scope>NUCLEOTIDE SEQUENCE</scope>
    <source>
        <strain evidence="12">237g6f4</strain>
        <tissue evidence="12">Blood</tissue>
    </source>
</reference>
<evidence type="ECO:0000313" key="12">
    <source>
        <dbReference type="EMBL" id="KAG8543115.1"/>
    </source>
</evidence>
<evidence type="ECO:0000256" key="2">
    <source>
        <dbReference type="ARBA" id="ARBA00022475"/>
    </source>
</evidence>
<keyword evidence="3 10" id="KW-0812">Transmembrane</keyword>
<keyword evidence="4" id="KW-0552">Olfaction</keyword>
<dbReference type="InterPro" id="IPR000725">
    <property type="entry name" value="Olfact_rcpt"/>
</dbReference>
<keyword evidence="6" id="KW-0297">G-protein coupled receptor</keyword>
<dbReference type="PROSITE" id="PS50262">
    <property type="entry name" value="G_PROTEIN_RECEP_F1_2"/>
    <property type="match status" value="1"/>
</dbReference>
<keyword evidence="2" id="KW-1003">Cell membrane</keyword>
<feature type="transmembrane region" description="Helical" evidence="10">
    <location>
        <begin position="138"/>
        <end position="163"/>
    </location>
</feature>
<dbReference type="EMBL" id="WNYA01003890">
    <property type="protein sequence ID" value="KAG8543115.1"/>
    <property type="molecule type" value="Genomic_DNA"/>
</dbReference>
<gene>
    <name evidence="12" type="ORF">GDO81_025350</name>
</gene>
<feature type="transmembrane region" description="Helical" evidence="10">
    <location>
        <begin position="210"/>
        <end position="230"/>
    </location>
</feature>
<sequence length="264" mass="30068">MNNESYGKYFYMLPFSEKTRGKPFITAFFFLIYVVGVVINSSIIIYHMSGVGVAEETLLFVMAYDRYVAICDPLHYNQIMSRRNCILTTIGIWAMAVLNSVMFVQSALYMSSCHSNVIHQFYCDAKSLTQVTCTTTQLFYLVNAVEILLLAFTPLTCTFISYAKIFSDIFKMKSESRKKAFSTCSSHIIVISIYYGAAIIGYFIPDHYKVLNIVFNVLYTNVIPMINPIIYSLQNSSIQSALLGLGRDIFILNKDSRKNLRVQN</sequence>
<keyword evidence="4" id="KW-0716">Sensory transduction</keyword>
<feature type="transmembrane region" description="Helical" evidence="10">
    <location>
        <begin position="184"/>
        <end position="204"/>
    </location>
</feature>
<feature type="transmembrane region" description="Helical" evidence="10">
    <location>
        <begin position="21"/>
        <end position="39"/>
    </location>
</feature>
<dbReference type="GO" id="GO:0005886">
    <property type="term" value="C:plasma membrane"/>
    <property type="evidence" value="ECO:0007669"/>
    <property type="project" value="UniProtKB-SubCell"/>
</dbReference>
<comment type="caution">
    <text evidence="12">The sequence shown here is derived from an EMBL/GenBank/DDBJ whole genome shotgun (WGS) entry which is preliminary data.</text>
</comment>
<feature type="transmembrane region" description="Helical" evidence="10">
    <location>
        <begin position="85"/>
        <end position="104"/>
    </location>
</feature>
<evidence type="ECO:0000256" key="6">
    <source>
        <dbReference type="ARBA" id="ARBA00023040"/>
    </source>
</evidence>
<comment type="subcellular location">
    <subcellularLocation>
        <location evidence="1">Cell membrane</location>
        <topology evidence="1">Multi-pass membrane protein</topology>
    </subcellularLocation>
</comment>
<evidence type="ECO:0000256" key="5">
    <source>
        <dbReference type="ARBA" id="ARBA00022989"/>
    </source>
</evidence>
<dbReference type="Gene3D" id="1.20.1070.10">
    <property type="entry name" value="Rhodopsin 7-helix transmembrane proteins"/>
    <property type="match status" value="1"/>
</dbReference>
<dbReference type="InterPro" id="IPR017452">
    <property type="entry name" value="GPCR_Rhodpsn_7TM"/>
</dbReference>
<evidence type="ECO:0000256" key="1">
    <source>
        <dbReference type="ARBA" id="ARBA00004651"/>
    </source>
</evidence>
<feature type="domain" description="G-protein coupled receptors family 1 profile" evidence="11">
    <location>
        <begin position="58"/>
        <end position="231"/>
    </location>
</feature>
<dbReference type="GO" id="GO:0004930">
    <property type="term" value="F:G protein-coupled receptor activity"/>
    <property type="evidence" value="ECO:0007669"/>
    <property type="project" value="UniProtKB-KW"/>
</dbReference>
<keyword evidence="13" id="KW-1185">Reference proteome</keyword>
<dbReference type="PANTHER" id="PTHR26452">
    <property type="entry name" value="OLFACTORY RECEPTOR"/>
    <property type="match status" value="1"/>
</dbReference>
<evidence type="ECO:0000259" key="11">
    <source>
        <dbReference type="PROSITE" id="PS50262"/>
    </source>
</evidence>
<keyword evidence="9" id="KW-0807">Transducer</keyword>